<name>A0A4S8M220_DENBC</name>
<evidence type="ECO:0000259" key="1">
    <source>
        <dbReference type="Pfam" id="PF03184"/>
    </source>
</evidence>
<keyword evidence="3" id="KW-1185">Reference proteome</keyword>
<dbReference type="InterPro" id="IPR004875">
    <property type="entry name" value="DDE_SF_endonuclease_dom"/>
</dbReference>
<dbReference type="EMBL" id="ML179194">
    <property type="protein sequence ID" value="THU95683.1"/>
    <property type="molecule type" value="Genomic_DNA"/>
</dbReference>
<dbReference type="Pfam" id="PF03184">
    <property type="entry name" value="DDE_1"/>
    <property type="match status" value="1"/>
</dbReference>
<dbReference type="OrthoDB" id="3341102at2759"/>
<sequence>MKWSPRKSTRAAHKLPDDWEEQCERSFLRKVHAIKQEDMLPEFFVNSDQTQMVYAPGDRMTWAEEGAKQVELEGGDEKHAFTAMVSVAADGTLLPFQAIYAGKTERSCPPRDSPCYKEATEAGMRFDYSGTGTYWSNHETMKSFVNNILAPYFLSAKAKASRPSSQKTIWMIDVWSVHRSQAFRDWMAKFHPTIILDYVPGGCTGVSQPCDVGIQRPFKLSAKKSYHEDIVNEALAQIEDGAKAIVFDNRVGVHRKRSVRWLWNAYNVVNNKELVRKVGFILITSKFSLTELIGLRELQISSMELILGLAHWLSCPVKAS</sequence>
<reference evidence="2 3" key="1">
    <citation type="journal article" date="2019" name="Nat. Ecol. Evol.">
        <title>Megaphylogeny resolves global patterns of mushroom evolution.</title>
        <authorList>
            <person name="Varga T."/>
            <person name="Krizsan K."/>
            <person name="Foldi C."/>
            <person name="Dima B."/>
            <person name="Sanchez-Garcia M."/>
            <person name="Sanchez-Ramirez S."/>
            <person name="Szollosi G.J."/>
            <person name="Szarkandi J.G."/>
            <person name="Papp V."/>
            <person name="Albert L."/>
            <person name="Andreopoulos W."/>
            <person name="Angelini C."/>
            <person name="Antonin V."/>
            <person name="Barry K.W."/>
            <person name="Bougher N.L."/>
            <person name="Buchanan P."/>
            <person name="Buyck B."/>
            <person name="Bense V."/>
            <person name="Catcheside P."/>
            <person name="Chovatia M."/>
            <person name="Cooper J."/>
            <person name="Damon W."/>
            <person name="Desjardin D."/>
            <person name="Finy P."/>
            <person name="Geml J."/>
            <person name="Haridas S."/>
            <person name="Hughes K."/>
            <person name="Justo A."/>
            <person name="Karasinski D."/>
            <person name="Kautmanova I."/>
            <person name="Kiss B."/>
            <person name="Kocsube S."/>
            <person name="Kotiranta H."/>
            <person name="LaButti K.M."/>
            <person name="Lechner B.E."/>
            <person name="Liimatainen K."/>
            <person name="Lipzen A."/>
            <person name="Lukacs Z."/>
            <person name="Mihaltcheva S."/>
            <person name="Morgado L.N."/>
            <person name="Niskanen T."/>
            <person name="Noordeloos M.E."/>
            <person name="Ohm R.A."/>
            <person name="Ortiz-Santana B."/>
            <person name="Ovrebo C."/>
            <person name="Racz N."/>
            <person name="Riley R."/>
            <person name="Savchenko A."/>
            <person name="Shiryaev A."/>
            <person name="Soop K."/>
            <person name="Spirin V."/>
            <person name="Szebenyi C."/>
            <person name="Tomsovsky M."/>
            <person name="Tulloss R.E."/>
            <person name="Uehling J."/>
            <person name="Grigoriev I.V."/>
            <person name="Vagvolgyi C."/>
            <person name="Papp T."/>
            <person name="Martin F.M."/>
            <person name="Miettinen O."/>
            <person name="Hibbett D.S."/>
            <person name="Nagy L.G."/>
        </authorList>
    </citation>
    <scope>NUCLEOTIDE SEQUENCE [LARGE SCALE GENOMIC DNA]</scope>
    <source>
        <strain evidence="2 3">CBS 962.96</strain>
    </source>
</reference>
<organism evidence="2 3">
    <name type="scientific">Dendrothele bispora (strain CBS 962.96)</name>
    <dbReference type="NCBI Taxonomy" id="1314807"/>
    <lineage>
        <taxon>Eukaryota</taxon>
        <taxon>Fungi</taxon>
        <taxon>Dikarya</taxon>
        <taxon>Basidiomycota</taxon>
        <taxon>Agaricomycotina</taxon>
        <taxon>Agaricomycetes</taxon>
        <taxon>Agaricomycetidae</taxon>
        <taxon>Agaricales</taxon>
        <taxon>Agaricales incertae sedis</taxon>
        <taxon>Dendrothele</taxon>
    </lineage>
</organism>
<evidence type="ECO:0000313" key="2">
    <source>
        <dbReference type="EMBL" id="THU95683.1"/>
    </source>
</evidence>
<dbReference type="GO" id="GO:0003676">
    <property type="term" value="F:nucleic acid binding"/>
    <property type="evidence" value="ECO:0007669"/>
    <property type="project" value="InterPro"/>
</dbReference>
<gene>
    <name evidence="2" type="ORF">K435DRAFT_665927</name>
</gene>
<protein>
    <recommendedName>
        <fullName evidence="1">DDE-1 domain-containing protein</fullName>
    </recommendedName>
</protein>
<dbReference type="Proteomes" id="UP000297245">
    <property type="component" value="Unassembled WGS sequence"/>
</dbReference>
<proteinExistence type="predicted"/>
<evidence type="ECO:0000313" key="3">
    <source>
        <dbReference type="Proteomes" id="UP000297245"/>
    </source>
</evidence>
<accession>A0A4S8M220</accession>
<feature type="domain" description="DDE-1" evidence="1">
    <location>
        <begin position="81"/>
        <end position="274"/>
    </location>
</feature>
<dbReference type="AlphaFoldDB" id="A0A4S8M220"/>